<name>A0AAV7QTB7_PLEWA</name>
<evidence type="ECO:0000313" key="3">
    <source>
        <dbReference type="Proteomes" id="UP001066276"/>
    </source>
</evidence>
<proteinExistence type="predicted"/>
<comment type="caution">
    <text evidence="2">The sequence shown here is derived from an EMBL/GenBank/DDBJ whole genome shotgun (WGS) entry which is preliminary data.</text>
</comment>
<feature type="compositionally biased region" description="Polar residues" evidence="1">
    <location>
        <begin position="28"/>
        <end position="38"/>
    </location>
</feature>
<dbReference type="AlphaFoldDB" id="A0AAV7QTB7"/>
<reference evidence="2" key="1">
    <citation type="journal article" date="2022" name="bioRxiv">
        <title>Sequencing and chromosome-scale assembly of the giantPleurodeles waltlgenome.</title>
        <authorList>
            <person name="Brown T."/>
            <person name="Elewa A."/>
            <person name="Iarovenko S."/>
            <person name="Subramanian E."/>
            <person name="Araus A.J."/>
            <person name="Petzold A."/>
            <person name="Susuki M."/>
            <person name="Suzuki K.-i.T."/>
            <person name="Hayashi T."/>
            <person name="Toyoda A."/>
            <person name="Oliveira C."/>
            <person name="Osipova E."/>
            <person name="Leigh N.D."/>
            <person name="Simon A."/>
            <person name="Yun M.H."/>
        </authorList>
    </citation>
    <scope>NUCLEOTIDE SEQUENCE</scope>
    <source>
        <strain evidence="2">20211129_DDA</strain>
        <tissue evidence="2">Liver</tissue>
    </source>
</reference>
<organism evidence="2 3">
    <name type="scientific">Pleurodeles waltl</name>
    <name type="common">Iberian ribbed newt</name>
    <dbReference type="NCBI Taxonomy" id="8319"/>
    <lineage>
        <taxon>Eukaryota</taxon>
        <taxon>Metazoa</taxon>
        <taxon>Chordata</taxon>
        <taxon>Craniata</taxon>
        <taxon>Vertebrata</taxon>
        <taxon>Euteleostomi</taxon>
        <taxon>Amphibia</taxon>
        <taxon>Batrachia</taxon>
        <taxon>Caudata</taxon>
        <taxon>Salamandroidea</taxon>
        <taxon>Salamandridae</taxon>
        <taxon>Pleurodelinae</taxon>
        <taxon>Pleurodeles</taxon>
    </lineage>
</organism>
<dbReference type="Proteomes" id="UP001066276">
    <property type="component" value="Chromosome 6"/>
</dbReference>
<protein>
    <submittedName>
        <fullName evidence="2">Uncharacterized protein</fullName>
    </submittedName>
</protein>
<feature type="region of interest" description="Disordered" evidence="1">
    <location>
        <begin position="27"/>
        <end position="57"/>
    </location>
</feature>
<accession>A0AAV7QTB7</accession>
<keyword evidence="3" id="KW-1185">Reference proteome</keyword>
<evidence type="ECO:0000313" key="2">
    <source>
        <dbReference type="EMBL" id="KAJ1142405.1"/>
    </source>
</evidence>
<evidence type="ECO:0000256" key="1">
    <source>
        <dbReference type="SAM" id="MobiDB-lite"/>
    </source>
</evidence>
<gene>
    <name evidence="2" type="ORF">NDU88_008730</name>
</gene>
<dbReference type="EMBL" id="JANPWB010000010">
    <property type="protein sequence ID" value="KAJ1142405.1"/>
    <property type="molecule type" value="Genomic_DNA"/>
</dbReference>
<sequence>MATEGCGQAADLNGHMALKLLQRLPTLGQGSAPGTQRRMNGRNRAVRSGGRPRGPQLRISWCTGTAVAAAYTLRPMRLGGPEVTGVLGEREGLGHPAVWVCFGQPVAGPSPKPRAMLGSVPPPQTFAVGAT</sequence>